<dbReference type="RefSeq" id="WP_284358898.1">
    <property type="nucleotide sequence ID" value="NZ_BPFZ01000002.1"/>
</dbReference>
<dbReference type="SUPFAM" id="SSF51735">
    <property type="entry name" value="NAD(P)-binding Rossmann-fold domains"/>
    <property type="match status" value="1"/>
</dbReference>
<evidence type="ECO:0000256" key="2">
    <source>
        <dbReference type="ARBA" id="ARBA00023002"/>
    </source>
</evidence>
<name>A0ABQ4PTN2_9PROT</name>
<dbReference type="CDD" id="cd05233">
    <property type="entry name" value="SDR_c"/>
    <property type="match status" value="1"/>
</dbReference>
<dbReference type="PANTHER" id="PTHR44196">
    <property type="entry name" value="DEHYDROGENASE/REDUCTASE SDR FAMILY MEMBER 7B"/>
    <property type="match status" value="1"/>
</dbReference>
<comment type="caution">
    <text evidence="4">The sequence shown here is derived from an EMBL/GenBank/DDBJ whole genome shotgun (WGS) entry which is preliminary data.</text>
</comment>
<dbReference type="Pfam" id="PF00106">
    <property type="entry name" value="adh_short"/>
    <property type="match status" value="1"/>
</dbReference>
<comment type="similarity">
    <text evidence="1 3">Belongs to the short-chain dehydrogenases/reductases (SDR) family.</text>
</comment>
<evidence type="ECO:0000256" key="1">
    <source>
        <dbReference type="ARBA" id="ARBA00006484"/>
    </source>
</evidence>
<keyword evidence="2" id="KW-0560">Oxidoreductase</keyword>
<keyword evidence="5" id="KW-1185">Reference proteome</keyword>
<reference evidence="4" key="2">
    <citation type="journal article" date="2023" name="ISME Commun">
        <title>Characterization of a bloom-associated alphaproteobacterial lineage, 'Candidatus Phycosocius': insights into freshwater algal-bacterial interactions.</title>
        <authorList>
            <person name="Tanabe Y."/>
            <person name="Yamaguchi H."/>
            <person name="Yoshida M."/>
            <person name="Kai A."/>
            <person name="Okazaki Y."/>
        </authorList>
    </citation>
    <scope>NUCLEOTIDE SEQUENCE</scope>
    <source>
        <strain evidence="4">BOTRYCO-1</strain>
    </source>
</reference>
<dbReference type="PIRSF" id="PIRSF000126">
    <property type="entry name" value="11-beta-HSD1"/>
    <property type="match status" value="1"/>
</dbReference>
<dbReference type="PANTHER" id="PTHR44196:SF2">
    <property type="entry name" value="SHORT-CHAIN DEHYDROGENASE-RELATED"/>
    <property type="match status" value="1"/>
</dbReference>
<sequence>MARRICLVTGASAGIGQAIARVFAERGYDLALSARREDRLKALAQELNDTWGAQCHTIVADLTDPNAPQRIVQWLYTDGHHVDALVNNAGYGLQGGYLASSWREHAAFMQVMVTAPLELIHLLLPAMQARGFGRIMNVASLAGLLPGVQGATLYGAAKAFLIKTSQALNLENATTGVHVSALCPGFTFTEFHDVNGMRDQVSTLPNWLWQDAKTVAQLGYEGLESNHAIVVSGTANKAIAGLSKLIPDTLALSLMKTQLHKFRRSD</sequence>
<proteinExistence type="inferred from homology"/>
<dbReference type="InterPro" id="IPR002347">
    <property type="entry name" value="SDR_fam"/>
</dbReference>
<accession>A0ABQ4PTN2</accession>
<dbReference type="PRINTS" id="PR00081">
    <property type="entry name" value="GDHRDH"/>
</dbReference>
<dbReference type="EMBL" id="BPFZ01000002">
    <property type="protein sequence ID" value="GIU66382.1"/>
    <property type="molecule type" value="Genomic_DNA"/>
</dbReference>
<dbReference type="InterPro" id="IPR036291">
    <property type="entry name" value="NAD(P)-bd_dom_sf"/>
</dbReference>
<dbReference type="Proteomes" id="UP001161064">
    <property type="component" value="Unassembled WGS sequence"/>
</dbReference>
<reference evidence="4" key="1">
    <citation type="submission" date="2021-05" db="EMBL/GenBank/DDBJ databases">
        <authorList>
            <person name="Tanabe Y."/>
        </authorList>
    </citation>
    <scope>NUCLEOTIDE SEQUENCE</scope>
    <source>
        <strain evidence="4">BOTRYCO-1</strain>
    </source>
</reference>
<evidence type="ECO:0000256" key="3">
    <source>
        <dbReference type="RuleBase" id="RU000363"/>
    </source>
</evidence>
<evidence type="ECO:0000313" key="4">
    <source>
        <dbReference type="EMBL" id="GIU66382.1"/>
    </source>
</evidence>
<dbReference type="Gene3D" id="3.40.50.720">
    <property type="entry name" value="NAD(P)-binding Rossmann-like Domain"/>
    <property type="match status" value="1"/>
</dbReference>
<gene>
    <name evidence="4" type="primary">hetN</name>
    <name evidence="4" type="ORF">PsB1_0536</name>
</gene>
<evidence type="ECO:0000313" key="5">
    <source>
        <dbReference type="Proteomes" id="UP001161064"/>
    </source>
</evidence>
<dbReference type="PRINTS" id="PR00080">
    <property type="entry name" value="SDRFAMILY"/>
</dbReference>
<organism evidence="4 5">
    <name type="scientific">Candidatus Phycosocius spiralis</name>
    <dbReference type="NCBI Taxonomy" id="2815099"/>
    <lineage>
        <taxon>Bacteria</taxon>
        <taxon>Pseudomonadati</taxon>
        <taxon>Pseudomonadota</taxon>
        <taxon>Alphaproteobacteria</taxon>
        <taxon>Caulobacterales</taxon>
        <taxon>Caulobacterales incertae sedis</taxon>
        <taxon>Candidatus Phycosocius</taxon>
    </lineage>
</organism>
<protein>
    <submittedName>
        <fullName evidence="4">Dehydrogenase</fullName>
    </submittedName>
</protein>